<feature type="chain" id="PRO_5033020338" evidence="2">
    <location>
        <begin position="30"/>
        <end position="207"/>
    </location>
</feature>
<evidence type="ECO:0000313" key="3">
    <source>
        <dbReference type="EMBL" id="KAF8671325.1"/>
    </source>
</evidence>
<sequence>MEEGELVMLCLWYVTLALIYAARMLPAVAQPCRDAELAADRLLESIADVSYQQLPGQECCVVCMEEYEHGERCFPRGFAKATPPAHSAEHPLPFRRHNTPGTFACVYSSSPEPAAWSKPPSSTPATTTSATRSTSSARGGRVCPLATRAMTVVSLPPASAVHNNQRIALTTTVDGYSLCLWSSMDGGGGGGVLSFPIIRAYTLGWRE</sequence>
<gene>
    <name evidence="3" type="ORF">HU200_050036</name>
</gene>
<feature type="signal peptide" evidence="2">
    <location>
        <begin position="1"/>
        <end position="29"/>
    </location>
</feature>
<feature type="compositionally biased region" description="Low complexity" evidence="1">
    <location>
        <begin position="113"/>
        <end position="137"/>
    </location>
</feature>
<name>A0A835AU37_9POAL</name>
<organism evidence="3 4">
    <name type="scientific">Digitaria exilis</name>
    <dbReference type="NCBI Taxonomy" id="1010633"/>
    <lineage>
        <taxon>Eukaryota</taxon>
        <taxon>Viridiplantae</taxon>
        <taxon>Streptophyta</taxon>
        <taxon>Embryophyta</taxon>
        <taxon>Tracheophyta</taxon>
        <taxon>Spermatophyta</taxon>
        <taxon>Magnoliopsida</taxon>
        <taxon>Liliopsida</taxon>
        <taxon>Poales</taxon>
        <taxon>Poaceae</taxon>
        <taxon>PACMAD clade</taxon>
        <taxon>Panicoideae</taxon>
        <taxon>Panicodae</taxon>
        <taxon>Paniceae</taxon>
        <taxon>Anthephorinae</taxon>
        <taxon>Digitaria</taxon>
    </lineage>
</organism>
<feature type="region of interest" description="Disordered" evidence="1">
    <location>
        <begin position="113"/>
        <end position="139"/>
    </location>
</feature>
<evidence type="ECO:0000256" key="2">
    <source>
        <dbReference type="SAM" id="SignalP"/>
    </source>
</evidence>
<keyword evidence="2" id="KW-0732">Signal</keyword>
<proteinExistence type="predicted"/>
<evidence type="ECO:0000256" key="1">
    <source>
        <dbReference type="SAM" id="MobiDB-lite"/>
    </source>
</evidence>
<protein>
    <submittedName>
        <fullName evidence="3">Uncharacterized protein</fullName>
    </submittedName>
</protein>
<dbReference type="AlphaFoldDB" id="A0A835AU37"/>
<evidence type="ECO:0000313" key="4">
    <source>
        <dbReference type="Proteomes" id="UP000636709"/>
    </source>
</evidence>
<dbReference type="EMBL" id="JACEFO010002240">
    <property type="protein sequence ID" value="KAF8671325.1"/>
    <property type="molecule type" value="Genomic_DNA"/>
</dbReference>
<dbReference type="Proteomes" id="UP000636709">
    <property type="component" value="Unassembled WGS sequence"/>
</dbReference>
<accession>A0A835AU37</accession>
<keyword evidence="4" id="KW-1185">Reference proteome</keyword>
<reference evidence="3" key="1">
    <citation type="submission" date="2020-07" db="EMBL/GenBank/DDBJ databases">
        <title>Genome sequence and genetic diversity analysis of an under-domesticated orphan crop, white fonio (Digitaria exilis).</title>
        <authorList>
            <person name="Bennetzen J.L."/>
            <person name="Chen S."/>
            <person name="Ma X."/>
            <person name="Wang X."/>
            <person name="Yssel A.E.J."/>
            <person name="Chaluvadi S.R."/>
            <person name="Johnson M."/>
            <person name="Gangashetty P."/>
            <person name="Hamidou F."/>
            <person name="Sanogo M.D."/>
            <person name="Zwaenepoel A."/>
            <person name="Wallace J."/>
            <person name="Van De Peer Y."/>
            <person name="Van Deynze A."/>
        </authorList>
    </citation>
    <scope>NUCLEOTIDE SEQUENCE</scope>
    <source>
        <tissue evidence="3">Leaves</tissue>
    </source>
</reference>
<comment type="caution">
    <text evidence="3">The sequence shown here is derived from an EMBL/GenBank/DDBJ whole genome shotgun (WGS) entry which is preliminary data.</text>
</comment>